<accession>A0ACB8RDF3</accession>
<comment type="caution">
    <text evidence="1">The sequence shown here is derived from an EMBL/GenBank/DDBJ whole genome shotgun (WGS) entry which is preliminary data.</text>
</comment>
<keyword evidence="2" id="KW-1185">Reference proteome</keyword>
<dbReference type="EMBL" id="MU276084">
    <property type="protein sequence ID" value="KAI0042103.1"/>
    <property type="molecule type" value="Genomic_DNA"/>
</dbReference>
<reference evidence="1" key="1">
    <citation type="submission" date="2021-02" db="EMBL/GenBank/DDBJ databases">
        <authorList>
            <consortium name="DOE Joint Genome Institute"/>
            <person name="Ahrendt S."/>
            <person name="Looney B.P."/>
            <person name="Miyauchi S."/>
            <person name="Morin E."/>
            <person name="Drula E."/>
            <person name="Courty P.E."/>
            <person name="Chicoki N."/>
            <person name="Fauchery L."/>
            <person name="Kohler A."/>
            <person name="Kuo A."/>
            <person name="Labutti K."/>
            <person name="Pangilinan J."/>
            <person name="Lipzen A."/>
            <person name="Riley R."/>
            <person name="Andreopoulos W."/>
            <person name="He G."/>
            <person name="Johnson J."/>
            <person name="Barry K.W."/>
            <person name="Grigoriev I.V."/>
            <person name="Nagy L."/>
            <person name="Hibbett D."/>
            <person name="Henrissat B."/>
            <person name="Matheny P.B."/>
            <person name="Labbe J."/>
            <person name="Martin F."/>
        </authorList>
    </citation>
    <scope>NUCLEOTIDE SEQUENCE</scope>
    <source>
        <strain evidence="1">FP105234-sp</strain>
    </source>
</reference>
<reference evidence="1" key="2">
    <citation type="journal article" date="2022" name="New Phytol.">
        <title>Evolutionary transition to the ectomycorrhizal habit in the genomes of a hyperdiverse lineage of mushroom-forming fungi.</title>
        <authorList>
            <person name="Looney B."/>
            <person name="Miyauchi S."/>
            <person name="Morin E."/>
            <person name="Drula E."/>
            <person name="Courty P.E."/>
            <person name="Kohler A."/>
            <person name="Kuo A."/>
            <person name="LaButti K."/>
            <person name="Pangilinan J."/>
            <person name="Lipzen A."/>
            <person name="Riley R."/>
            <person name="Andreopoulos W."/>
            <person name="He G."/>
            <person name="Johnson J."/>
            <person name="Nolan M."/>
            <person name="Tritt A."/>
            <person name="Barry K.W."/>
            <person name="Grigoriev I.V."/>
            <person name="Nagy L.G."/>
            <person name="Hibbett D."/>
            <person name="Henrissat B."/>
            <person name="Matheny P.B."/>
            <person name="Labbe J."/>
            <person name="Martin F.M."/>
        </authorList>
    </citation>
    <scope>NUCLEOTIDE SEQUENCE</scope>
    <source>
        <strain evidence="1">FP105234-sp</strain>
    </source>
</reference>
<sequence>MSMWDTPACGRRDEGKAEETRTSRREQSPFRVIKGQEQRKTTRREPSVFIVFAARIAIAGL</sequence>
<evidence type="ECO:0000313" key="2">
    <source>
        <dbReference type="Proteomes" id="UP000814033"/>
    </source>
</evidence>
<evidence type="ECO:0000313" key="1">
    <source>
        <dbReference type="EMBL" id="KAI0042103.1"/>
    </source>
</evidence>
<proteinExistence type="predicted"/>
<protein>
    <submittedName>
        <fullName evidence="1">Uncharacterized protein</fullName>
    </submittedName>
</protein>
<organism evidence="1 2">
    <name type="scientific">Auriscalpium vulgare</name>
    <dbReference type="NCBI Taxonomy" id="40419"/>
    <lineage>
        <taxon>Eukaryota</taxon>
        <taxon>Fungi</taxon>
        <taxon>Dikarya</taxon>
        <taxon>Basidiomycota</taxon>
        <taxon>Agaricomycotina</taxon>
        <taxon>Agaricomycetes</taxon>
        <taxon>Russulales</taxon>
        <taxon>Auriscalpiaceae</taxon>
        <taxon>Auriscalpium</taxon>
    </lineage>
</organism>
<name>A0ACB8RDF3_9AGAM</name>
<gene>
    <name evidence="1" type="ORF">FA95DRAFT_1564665</name>
</gene>
<dbReference type="Proteomes" id="UP000814033">
    <property type="component" value="Unassembled WGS sequence"/>
</dbReference>